<dbReference type="NCBIfam" id="TIGR02747">
    <property type="entry name" value="TraV"/>
    <property type="match status" value="1"/>
</dbReference>
<feature type="signal peptide" evidence="2">
    <location>
        <begin position="1"/>
        <end position="36"/>
    </location>
</feature>
<comment type="caution">
    <text evidence="3">The sequence shown here is derived from an EMBL/GenBank/DDBJ whole genome shotgun (WGS) entry which is preliminary data.</text>
</comment>
<name>A0A096FM79_COMTE</name>
<feature type="compositionally biased region" description="Basic and acidic residues" evidence="1">
    <location>
        <begin position="197"/>
        <end position="206"/>
    </location>
</feature>
<evidence type="ECO:0000256" key="1">
    <source>
        <dbReference type="SAM" id="MobiDB-lite"/>
    </source>
</evidence>
<evidence type="ECO:0000313" key="4">
    <source>
        <dbReference type="Proteomes" id="UP000029553"/>
    </source>
</evidence>
<dbReference type="Proteomes" id="UP000029553">
    <property type="component" value="Unassembled WGS sequence"/>
</dbReference>
<gene>
    <name evidence="3" type="ORF">P353_08405</name>
</gene>
<sequence length="224" mass="24949">MEVKQKMKLSLRSVQRVILPAVAVLLSGCSMMNIGAEDYGCPGLPNGVQCMSARDVYVATNNGQVPAPMVRGREAEQHEAEMVQKTGVGKSNESGVKQASPNDVVDNYVAPRLPDRPVPIRTPAQVMRIWVAPWEDSNGDLNTTGYIYTEIEPRRWVVGEPMTASDPVLRPLQSLDAPTTGIGNTAMSAEREARLERQREEREIRQEQIQQQREIASQKRNRLN</sequence>
<dbReference type="InterPro" id="IPR014118">
    <property type="entry name" value="T4SS_TraV"/>
</dbReference>
<feature type="chain" id="PRO_5001918594" description="Type IV conjugative transfer system protein TraV" evidence="2">
    <location>
        <begin position="37"/>
        <end position="224"/>
    </location>
</feature>
<dbReference type="AlphaFoldDB" id="A0A096FM79"/>
<dbReference type="PROSITE" id="PS51257">
    <property type="entry name" value="PROKAR_LIPOPROTEIN"/>
    <property type="match status" value="1"/>
</dbReference>
<evidence type="ECO:0008006" key="5">
    <source>
        <dbReference type="Google" id="ProtNLM"/>
    </source>
</evidence>
<protein>
    <recommendedName>
        <fullName evidence="5">Type IV conjugative transfer system protein TraV</fullName>
    </recommendedName>
</protein>
<evidence type="ECO:0000256" key="2">
    <source>
        <dbReference type="SAM" id="SignalP"/>
    </source>
</evidence>
<dbReference type="Pfam" id="PF09676">
    <property type="entry name" value="TraV"/>
    <property type="match status" value="1"/>
</dbReference>
<organism evidence="3 4">
    <name type="scientific">Comamonas testosteroni</name>
    <name type="common">Pseudomonas testosteroni</name>
    <dbReference type="NCBI Taxonomy" id="285"/>
    <lineage>
        <taxon>Bacteria</taxon>
        <taxon>Pseudomonadati</taxon>
        <taxon>Pseudomonadota</taxon>
        <taxon>Betaproteobacteria</taxon>
        <taxon>Burkholderiales</taxon>
        <taxon>Comamonadaceae</taxon>
        <taxon>Comamonas</taxon>
    </lineage>
</organism>
<feature type="region of interest" description="Disordered" evidence="1">
    <location>
        <begin position="197"/>
        <end position="224"/>
    </location>
</feature>
<accession>A0A096FM79</accession>
<dbReference type="EMBL" id="AWOR01000037">
    <property type="protein sequence ID" value="KGH30873.1"/>
    <property type="molecule type" value="Genomic_DNA"/>
</dbReference>
<evidence type="ECO:0000313" key="3">
    <source>
        <dbReference type="EMBL" id="KGH30873.1"/>
    </source>
</evidence>
<proteinExistence type="predicted"/>
<reference evidence="3 4" key="1">
    <citation type="submission" date="2013-09" db="EMBL/GenBank/DDBJ databases">
        <title>High correlation between genotypes and phenotypes of environmental bacteria Comamonas testosteroni strains.</title>
        <authorList>
            <person name="Liu L."/>
            <person name="Zhu W."/>
            <person name="Xia X."/>
            <person name="Xu B."/>
            <person name="Luo M."/>
            <person name="Wang G."/>
        </authorList>
    </citation>
    <scope>NUCLEOTIDE SEQUENCE [LARGE SCALE GENOMIC DNA]</scope>
    <source>
        <strain evidence="3 4">JL40</strain>
    </source>
</reference>
<keyword evidence="2" id="KW-0732">Signal</keyword>